<protein>
    <submittedName>
        <fullName evidence="6">Linear gramicidin synthase subunit B</fullName>
    </submittedName>
</protein>
<dbReference type="PROSITE" id="PS50075">
    <property type="entry name" value="CARRIER"/>
    <property type="match status" value="2"/>
</dbReference>
<dbReference type="InterPro" id="IPR001242">
    <property type="entry name" value="Condensation_dom"/>
</dbReference>
<dbReference type="InterPro" id="IPR009081">
    <property type="entry name" value="PP-bd_ACP"/>
</dbReference>
<evidence type="ECO:0000256" key="3">
    <source>
        <dbReference type="ARBA" id="ARBA00022553"/>
    </source>
</evidence>
<dbReference type="SUPFAM" id="SSF52777">
    <property type="entry name" value="CoA-dependent acyltransferases"/>
    <property type="match status" value="4"/>
</dbReference>
<dbReference type="RefSeq" id="WP_173141500.1">
    <property type="nucleotide sequence ID" value="NZ_JAAATY010000038.1"/>
</dbReference>
<dbReference type="InterPro" id="IPR029058">
    <property type="entry name" value="AB_hydrolase_fold"/>
</dbReference>
<dbReference type="InterPro" id="IPR042099">
    <property type="entry name" value="ANL_N_sf"/>
</dbReference>
<dbReference type="SUPFAM" id="SSF56801">
    <property type="entry name" value="Acetyl-CoA synthetase-like"/>
    <property type="match status" value="2"/>
</dbReference>
<dbReference type="Gene3D" id="3.40.50.1820">
    <property type="entry name" value="alpha/beta hydrolase"/>
    <property type="match status" value="1"/>
</dbReference>
<dbReference type="InterPro" id="IPR010071">
    <property type="entry name" value="AA_adenyl_dom"/>
</dbReference>
<dbReference type="Gene3D" id="3.40.50.980">
    <property type="match status" value="2"/>
</dbReference>
<sequence length="2133" mass="231300">MDTSDGRYPLSFEQEQFWLLDQIRSGATEYLLHWGFRLRGPLDRDALTAALDQIAVRHEVLRTHYETVDGRPIQVIDEPAPVGLTVVDLTGCASDEADQRVREIGQAEANTPIDLRVRPWRLTLVQLAADDAILMIVVHHIAFDNSSLGVVARELRLLYTAYANGEPESLEPLPVQYADFAVWQRERWNTPDDALIRQSGYWRDRLAGLEPLELPTDRSRPAQWDPTGETVEFVVPAAVAGAVIAAGRAVGATPFMAFLAAFQLLLGRYSGRRDIAVGTSTDGRDQVELEQLAGPLLNTVVLRTDLSGDPTFAELLTRTREAALDAFERQDVPFQHLVAELAPDHDTSRNPLFQAAFVVHNAQGEPLSLPGLTVERFAVGPMSATVDLTLHMSEHADGSWKGRLLFPAALFSRARIERMSANFQELLASVTTDQEVRLSRVPTVAPAERGMLLGWNRTDADAPEALLPALFRDQSLSTPDAIAVISGGERLCYAELAAKVDSMAAFLRARGITAETPVGVAMNRGTDLVVALLGTLAAGGVYVPLSADLPAERLEFMLADAGVELVLTQAALRGSLPGESVAVDEQWDEIARSTPMDGAEIGADNAAYVMYTSGSTGRPKGVVVTHGGIRNRVLWSVGQHRLTADDRVLQKTTIGFDASMWEFLAPLVSGGCVVMAPEGAHRDPAVMVRTVAEHGITVLQLVPSMLQMVVNEPELAACTTLRLLCSAGEPLPTALCEQLLNVVDVELYNTYGPTECSIDSTAWCYDRGAPGGIVSIGTPLPGVEVFVVDADDQLVPIGVPGELCISGVALARGYVGRGDLTAERFTPHPFAAEPGRRWYRTGDLARWHADGTLEFIGRQDAQIKVRGVRVEPGEVEAALRSHPSVETAVVTSHRSVSGDLELAAYVVPADGAAVAPDELRDHLGTRLPAAMIPSTVVEVGVLPLLANGKVDRSALPSPGRERDREPNRAHIRPRTGTEQAVAEIMGELTGTAQVGAEDDFFALGGHSLLAIRLAHRLRRRFGLELTAGALFDGRTVERIAALIDEGTAPGDEPRIRPIPRDGALATSFGQQRLWFLDQLEPGSAEYLIPLAFRLSGPLDTKVLRAAVEQVAARHEVLRTRYVGDSGTPMQVVDPPGPVGFEIVDLTDAPDAGTRAATIVAAANARPFDLAREHPLRVTVVHTAAEEHLVAITLHHIAFDAWSMGIFLRELNDAYAAEPAKQPMAVQYADFAAWQRDQQAEGAIPGQLDYWRTRLAGLVPVELTADRPRPAERAPHGDTVVVEVPDTVAQGLRGLGNRTGTTPFMVLLAAFTVLLGRYTGRTDIAVGTPVAGRTRQETEDLIGFFINNLVMRTDLSGDPSFAELLDRVRGTTLEALANQDVPFEHLVDVLQPGRDPSRNPLFQIMFEVQHMAGLLPQRLAGCTAGGLSSGAPVAKFDLTLSVKERADGLMRCTFEYATALFDRATIERLAGHYLRLLESVAANPGGRLGEFDLLSDAERRAILRQWPDPDAGRLELLDPPDERHLSVPELFERQVARTPDATAVVFRTQEISFAELNERVNRLAHHLRSMGVGPETVVGSCLERGVEPVVVLLAVLKAGGVYVPFDPEHPAERLGFMLGDAGAHLVLTTRKFADRLCHDDRRVLVVDDETQWAGNAPVADPGHVVHPANLAYIIYTSGSTGRPKGVMISHRSYAHHCRVIADYYGIHPGERVILLSALTFDLAMDQIVVTLTAGATLVVSDPVFWTPAELPAKLACHRVTIMEITPAYYREMLESDVDKLAGMKLMNVGADVVTVADAQRWAATGLPARFLCNYGPTEASMTCMLNPVAGDLAGERGTATLHIGRPVAGTRVHVLDARLRPVPVGVPGELCIGGARLARGYYERPELTADRFVPDPFGGEPGARLYRTGDLVRYRPDGTVDFLGRLDHQVKIRGFRIELPEIEAALTKHPAVAAAAVVAKEITPGNKRLVAYLEWRHDTEPDIGELRAHLRELLPEYMIPSAWAAVEALPLSASKKVDRTALPDLTPSQLDGAAEYVAPRDPAEEIIAGIWADVLGVDRVGVHDDFFGIGGHSLLATRVLARLRQAFAVELPLRCLFEATTVAGLAAVTTDFVVAQIDRMTDDQVRELLGFSPA</sequence>
<dbReference type="Pfam" id="PF00668">
    <property type="entry name" value="Condensation"/>
    <property type="match status" value="2"/>
</dbReference>
<dbReference type="CDD" id="cd05930">
    <property type="entry name" value="A_NRPS"/>
    <property type="match status" value="2"/>
</dbReference>
<dbReference type="SMART" id="SM00823">
    <property type="entry name" value="PKS_PP"/>
    <property type="match status" value="2"/>
</dbReference>
<evidence type="ECO:0000259" key="5">
    <source>
        <dbReference type="PROSITE" id="PS50075"/>
    </source>
</evidence>
<proteinExistence type="predicted"/>
<dbReference type="EMBL" id="JAAATY010000038">
    <property type="protein sequence ID" value="NRN70381.1"/>
    <property type="molecule type" value="Genomic_DNA"/>
</dbReference>
<dbReference type="InterPro" id="IPR000873">
    <property type="entry name" value="AMP-dep_synth/lig_dom"/>
</dbReference>
<evidence type="ECO:0000313" key="7">
    <source>
        <dbReference type="Proteomes" id="UP000763557"/>
    </source>
</evidence>
<dbReference type="PANTHER" id="PTHR45527">
    <property type="entry name" value="NONRIBOSOMAL PEPTIDE SYNTHETASE"/>
    <property type="match status" value="1"/>
</dbReference>
<dbReference type="PROSITE" id="PS00012">
    <property type="entry name" value="PHOSPHOPANTETHEINE"/>
    <property type="match status" value="2"/>
</dbReference>
<comment type="caution">
    <text evidence="6">The sequence shown here is derived from an EMBL/GenBank/DDBJ whole genome shotgun (WGS) entry which is preliminary data.</text>
</comment>
<dbReference type="InterPro" id="IPR036736">
    <property type="entry name" value="ACP-like_sf"/>
</dbReference>
<feature type="region of interest" description="Disordered" evidence="4">
    <location>
        <begin position="952"/>
        <end position="972"/>
    </location>
</feature>
<evidence type="ECO:0000256" key="1">
    <source>
        <dbReference type="ARBA" id="ARBA00001957"/>
    </source>
</evidence>
<dbReference type="InterPro" id="IPR006162">
    <property type="entry name" value="Ppantetheine_attach_site"/>
</dbReference>
<keyword evidence="3" id="KW-0597">Phosphoprotein</keyword>
<keyword evidence="2" id="KW-0596">Phosphopantetheine</keyword>
<dbReference type="Pfam" id="PF13193">
    <property type="entry name" value="AMP-binding_C"/>
    <property type="match status" value="2"/>
</dbReference>
<feature type="domain" description="Carrier" evidence="5">
    <location>
        <begin position="2037"/>
        <end position="2112"/>
    </location>
</feature>
<feature type="compositionally biased region" description="Basic and acidic residues" evidence="4">
    <location>
        <begin position="959"/>
        <end position="968"/>
    </location>
</feature>
<keyword evidence="7" id="KW-1185">Reference proteome</keyword>
<dbReference type="InterPro" id="IPR023213">
    <property type="entry name" value="CAT-like_dom_sf"/>
</dbReference>
<evidence type="ECO:0000313" key="6">
    <source>
        <dbReference type="EMBL" id="NRN70381.1"/>
    </source>
</evidence>
<dbReference type="Pfam" id="PF00501">
    <property type="entry name" value="AMP-binding"/>
    <property type="match status" value="2"/>
</dbReference>
<dbReference type="Proteomes" id="UP000763557">
    <property type="component" value="Unassembled WGS sequence"/>
</dbReference>
<dbReference type="InterPro" id="IPR025110">
    <property type="entry name" value="AMP-bd_C"/>
</dbReference>
<accession>A0ABX2FHV9</accession>
<dbReference type="NCBIfam" id="TIGR01733">
    <property type="entry name" value="AA-adenyl-dom"/>
    <property type="match status" value="2"/>
</dbReference>
<dbReference type="Gene3D" id="3.30.559.10">
    <property type="entry name" value="Chloramphenicol acetyltransferase-like domain"/>
    <property type="match status" value="2"/>
</dbReference>
<feature type="domain" description="Carrier" evidence="5">
    <location>
        <begin position="972"/>
        <end position="1047"/>
    </location>
</feature>
<dbReference type="SUPFAM" id="SSF47336">
    <property type="entry name" value="ACP-like"/>
    <property type="match status" value="2"/>
</dbReference>
<dbReference type="Pfam" id="PF00550">
    <property type="entry name" value="PP-binding"/>
    <property type="match status" value="2"/>
</dbReference>
<name>A0ABX2FHV9_9PSEU</name>
<dbReference type="Gene3D" id="1.10.1200.10">
    <property type="entry name" value="ACP-like"/>
    <property type="match status" value="1"/>
</dbReference>
<evidence type="ECO:0000256" key="4">
    <source>
        <dbReference type="SAM" id="MobiDB-lite"/>
    </source>
</evidence>
<evidence type="ECO:0000256" key="2">
    <source>
        <dbReference type="ARBA" id="ARBA00022450"/>
    </source>
</evidence>
<dbReference type="Gene3D" id="2.30.38.10">
    <property type="entry name" value="Luciferase, Domain 3"/>
    <property type="match status" value="1"/>
</dbReference>
<gene>
    <name evidence="6" type="ORF">GC106_76460</name>
</gene>
<organism evidence="6 7">
    <name type="scientific">Kibdelosporangium persicum</name>
    <dbReference type="NCBI Taxonomy" id="2698649"/>
    <lineage>
        <taxon>Bacteria</taxon>
        <taxon>Bacillati</taxon>
        <taxon>Actinomycetota</taxon>
        <taxon>Actinomycetes</taxon>
        <taxon>Pseudonocardiales</taxon>
        <taxon>Pseudonocardiaceae</taxon>
        <taxon>Kibdelosporangium</taxon>
    </lineage>
</organism>
<dbReference type="Gene3D" id="3.30.559.30">
    <property type="entry name" value="Nonribosomal peptide synthetase, condensation domain"/>
    <property type="match status" value="2"/>
</dbReference>
<dbReference type="InterPro" id="IPR020845">
    <property type="entry name" value="AMP-binding_CS"/>
</dbReference>
<dbReference type="CDD" id="cd19531">
    <property type="entry name" value="LCL_NRPS-like"/>
    <property type="match status" value="2"/>
</dbReference>
<dbReference type="Gene3D" id="3.40.50.12780">
    <property type="entry name" value="N-terminal domain of ligase-like"/>
    <property type="match status" value="1"/>
</dbReference>
<dbReference type="InterPro" id="IPR045851">
    <property type="entry name" value="AMP-bd_C_sf"/>
</dbReference>
<dbReference type="PANTHER" id="PTHR45527:SF1">
    <property type="entry name" value="FATTY ACID SYNTHASE"/>
    <property type="match status" value="1"/>
</dbReference>
<dbReference type="Gene3D" id="3.30.300.30">
    <property type="match status" value="2"/>
</dbReference>
<dbReference type="InterPro" id="IPR020806">
    <property type="entry name" value="PKS_PP-bd"/>
</dbReference>
<reference evidence="6 7" key="1">
    <citation type="submission" date="2020-01" db="EMBL/GenBank/DDBJ databases">
        <title>Kibdelosporangium persica a novel Actinomycetes from a hot desert in Iran.</title>
        <authorList>
            <person name="Safaei N."/>
            <person name="Zaburannyi N."/>
            <person name="Mueller R."/>
            <person name="Wink J."/>
        </authorList>
    </citation>
    <scope>NUCLEOTIDE SEQUENCE [LARGE SCALE GENOMIC DNA]</scope>
    <source>
        <strain evidence="6 7">4NS15</strain>
    </source>
</reference>
<comment type="cofactor">
    <cofactor evidence="1">
        <name>pantetheine 4'-phosphate</name>
        <dbReference type="ChEBI" id="CHEBI:47942"/>
    </cofactor>
</comment>
<dbReference type="PROSITE" id="PS00455">
    <property type="entry name" value="AMP_BINDING"/>
    <property type="match status" value="2"/>
</dbReference>